<feature type="domain" description="FAD-binding FR-type" evidence="2">
    <location>
        <begin position="86"/>
        <end position="187"/>
    </location>
</feature>
<dbReference type="KEGG" id="mno:Mnod_0136"/>
<dbReference type="Pfam" id="PF00111">
    <property type="entry name" value="Fer2"/>
    <property type="match status" value="1"/>
</dbReference>
<dbReference type="OrthoDB" id="9806195at2"/>
<dbReference type="HOGENOM" id="CLU_003827_7_0_5"/>
<sequence length="347" mass="36510">MSSTCSLVINGKAIRAARGDTLVEAALAGKIVIPHDCGTGQCDTCRVRIYAGEVDACGTRQGSTVLACQARVSGDAVIEFDAVPAVVKRKGTVTGLVALSPEIVEVTVALGKGLGHRPGQYVACSFAGFPARDYSPTLRSDGSGELNELIFHIRRIPDGIVSSELGRRIRVGHEVRVRGPFGSAFHRLGSGRLVLIGAGTGWAPIWSIARAARFREPDREMVVIAGARDPHNLHMGEALDWLSRSGVGQVVATASGGEPKPGQLAGRPTAHLPHLRESDVVHVAGSPALVAAIRLLAASVNATCYADPFVASARKRSLRHKLFDLLFARRPSADPEVPVPAAPRSAA</sequence>
<feature type="domain" description="2Fe-2S ferredoxin-type" evidence="1">
    <location>
        <begin position="3"/>
        <end position="84"/>
    </location>
</feature>
<dbReference type="PROSITE" id="PS51085">
    <property type="entry name" value="2FE2S_FER_2"/>
    <property type="match status" value="1"/>
</dbReference>
<dbReference type="GO" id="GO:0016491">
    <property type="term" value="F:oxidoreductase activity"/>
    <property type="evidence" value="ECO:0007669"/>
    <property type="project" value="InterPro"/>
</dbReference>
<dbReference type="Gene3D" id="2.40.30.10">
    <property type="entry name" value="Translation factors"/>
    <property type="match status" value="1"/>
</dbReference>
<dbReference type="PROSITE" id="PS51384">
    <property type="entry name" value="FAD_FR"/>
    <property type="match status" value="1"/>
</dbReference>
<dbReference type="InterPro" id="IPR001433">
    <property type="entry name" value="OxRdtase_FAD/NAD-bd"/>
</dbReference>
<dbReference type="STRING" id="460265.Mnod_0136"/>
<dbReference type="Proteomes" id="UP000008207">
    <property type="component" value="Chromosome"/>
</dbReference>
<organism evidence="3 4">
    <name type="scientific">Methylobacterium nodulans (strain LMG 21967 / CNCM I-2342 / ORS 2060)</name>
    <dbReference type="NCBI Taxonomy" id="460265"/>
    <lineage>
        <taxon>Bacteria</taxon>
        <taxon>Pseudomonadati</taxon>
        <taxon>Pseudomonadota</taxon>
        <taxon>Alphaproteobacteria</taxon>
        <taxon>Hyphomicrobiales</taxon>
        <taxon>Methylobacteriaceae</taxon>
        <taxon>Methylobacterium</taxon>
    </lineage>
</organism>
<dbReference type="Pfam" id="PF00175">
    <property type="entry name" value="NAD_binding_1"/>
    <property type="match status" value="1"/>
</dbReference>
<dbReference type="SUPFAM" id="SSF52343">
    <property type="entry name" value="Ferredoxin reductase-like, C-terminal NADP-linked domain"/>
    <property type="match status" value="1"/>
</dbReference>
<proteinExistence type="predicted"/>
<dbReference type="PANTHER" id="PTHR47354:SF5">
    <property type="entry name" value="PROTEIN RFBI"/>
    <property type="match status" value="1"/>
</dbReference>
<dbReference type="RefSeq" id="WP_015926895.1">
    <property type="nucleotide sequence ID" value="NC_011894.1"/>
</dbReference>
<dbReference type="SUPFAM" id="SSF54292">
    <property type="entry name" value="2Fe-2S ferredoxin-like"/>
    <property type="match status" value="1"/>
</dbReference>
<keyword evidence="4" id="KW-1185">Reference proteome</keyword>
<dbReference type="InterPro" id="IPR008333">
    <property type="entry name" value="Cbr1-like_FAD-bd_dom"/>
</dbReference>
<dbReference type="InterPro" id="IPR017927">
    <property type="entry name" value="FAD-bd_FR_type"/>
</dbReference>
<dbReference type="InterPro" id="IPR050415">
    <property type="entry name" value="MRET"/>
</dbReference>
<name>B8IUD7_METNO</name>
<evidence type="ECO:0000259" key="1">
    <source>
        <dbReference type="PROSITE" id="PS51085"/>
    </source>
</evidence>
<dbReference type="Gene3D" id="3.40.50.80">
    <property type="entry name" value="Nucleotide-binding domain of ferredoxin-NADP reductase (FNR) module"/>
    <property type="match status" value="1"/>
</dbReference>
<dbReference type="PANTHER" id="PTHR47354">
    <property type="entry name" value="NADH OXIDOREDUCTASE HCR"/>
    <property type="match status" value="1"/>
</dbReference>
<evidence type="ECO:0000313" key="3">
    <source>
        <dbReference type="EMBL" id="ACL55182.1"/>
    </source>
</evidence>
<protein>
    <submittedName>
        <fullName evidence="3">Ferredoxin</fullName>
    </submittedName>
</protein>
<accession>B8IUD7</accession>
<evidence type="ECO:0000259" key="2">
    <source>
        <dbReference type="PROSITE" id="PS51384"/>
    </source>
</evidence>
<dbReference type="SUPFAM" id="SSF63380">
    <property type="entry name" value="Riboflavin synthase domain-like"/>
    <property type="match status" value="1"/>
</dbReference>
<dbReference type="InterPro" id="IPR012675">
    <property type="entry name" value="Beta-grasp_dom_sf"/>
</dbReference>
<dbReference type="GO" id="GO:0051536">
    <property type="term" value="F:iron-sulfur cluster binding"/>
    <property type="evidence" value="ECO:0007669"/>
    <property type="project" value="InterPro"/>
</dbReference>
<dbReference type="InterPro" id="IPR017938">
    <property type="entry name" value="Riboflavin_synthase-like_b-brl"/>
</dbReference>
<dbReference type="AlphaFoldDB" id="B8IUD7"/>
<dbReference type="CDD" id="cd00207">
    <property type="entry name" value="fer2"/>
    <property type="match status" value="1"/>
</dbReference>
<dbReference type="eggNOG" id="COG0543">
    <property type="taxonomic scope" value="Bacteria"/>
</dbReference>
<dbReference type="Pfam" id="PF00970">
    <property type="entry name" value="FAD_binding_6"/>
    <property type="match status" value="1"/>
</dbReference>
<dbReference type="InterPro" id="IPR036010">
    <property type="entry name" value="2Fe-2S_ferredoxin-like_sf"/>
</dbReference>
<gene>
    <name evidence="3" type="ordered locus">Mnod_0136</name>
</gene>
<dbReference type="InterPro" id="IPR039261">
    <property type="entry name" value="FNR_nucleotide-bd"/>
</dbReference>
<reference evidence="3 4" key="1">
    <citation type="submission" date="2009-01" db="EMBL/GenBank/DDBJ databases">
        <title>Complete sequence of chromosome of Methylobacterium nodulans ORS 2060.</title>
        <authorList>
            <consortium name="US DOE Joint Genome Institute"/>
            <person name="Lucas S."/>
            <person name="Copeland A."/>
            <person name="Lapidus A."/>
            <person name="Glavina del Rio T."/>
            <person name="Dalin E."/>
            <person name="Tice H."/>
            <person name="Bruce D."/>
            <person name="Goodwin L."/>
            <person name="Pitluck S."/>
            <person name="Sims D."/>
            <person name="Brettin T."/>
            <person name="Detter J.C."/>
            <person name="Han C."/>
            <person name="Larimer F."/>
            <person name="Land M."/>
            <person name="Hauser L."/>
            <person name="Kyrpides N."/>
            <person name="Ivanova N."/>
            <person name="Marx C.J."/>
            <person name="Richardson P."/>
        </authorList>
    </citation>
    <scope>NUCLEOTIDE SEQUENCE [LARGE SCALE GENOMIC DNA]</scope>
    <source>
        <strain evidence="4">LMG 21967 / CNCM I-2342 / ORS 2060</strain>
    </source>
</reference>
<dbReference type="InterPro" id="IPR001041">
    <property type="entry name" value="2Fe-2S_ferredoxin-type"/>
</dbReference>
<dbReference type="CDD" id="cd06194">
    <property type="entry name" value="FNR_N-term_Iron_sulfur_binding"/>
    <property type="match status" value="1"/>
</dbReference>
<evidence type="ECO:0000313" key="4">
    <source>
        <dbReference type="Proteomes" id="UP000008207"/>
    </source>
</evidence>
<dbReference type="Gene3D" id="3.10.20.30">
    <property type="match status" value="1"/>
</dbReference>
<dbReference type="EMBL" id="CP001349">
    <property type="protein sequence ID" value="ACL55182.1"/>
    <property type="molecule type" value="Genomic_DNA"/>
</dbReference>
<dbReference type="PRINTS" id="PR00410">
    <property type="entry name" value="PHEHYDRXLASE"/>
</dbReference>
<dbReference type="eggNOG" id="COG0633">
    <property type="taxonomic scope" value="Bacteria"/>
</dbReference>